<evidence type="ECO:0000313" key="8">
    <source>
        <dbReference type="Proteomes" id="UP000515947"/>
    </source>
</evidence>
<dbReference type="KEGG" id="nmes:H9L09_15050"/>
<evidence type="ECO:0000256" key="5">
    <source>
        <dbReference type="ARBA" id="ARBA00023458"/>
    </source>
</evidence>
<evidence type="ECO:0000256" key="2">
    <source>
        <dbReference type="ARBA" id="ARBA00022741"/>
    </source>
</evidence>
<dbReference type="GO" id="GO:0000902">
    <property type="term" value="P:cell morphogenesis"/>
    <property type="evidence" value="ECO:0007669"/>
    <property type="project" value="InterPro"/>
</dbReference>
<dbReference type="NCBIfam" id="NF010539">
    <property type="entry name" value="PRK13927.1"/>
    <property type="match status" value="1"/>
</dbReference>
<feature type="binding site" evidence="6">
    <location>
        <begin position="284"/>
        <end position="287"/>
    </location>
    <ligand>
        <name>ATP</name>
        <dbReference type="ChEBI" id="CHEBI:30616"/>
    </ligand>
</feature>
<sequence length="338" mass="35795">MTGFGIDLGTANTVVCHQRRGVVMDEPSVMVVRTSEARSRRVRPLLVGHEARDLMGRCPVGLAAVRPLHDGVIVDLESARAFVVGVLGKIAAPAWQRGRPRAVIGVPAGATALERRALLEVAHEAGIRKPEVIPEPIAGAVGCGLDPLEPRAHMVVDIGGGTSEITAFCYGGVLSHRSSRIAGDEMTLALYRYLRSEHQLLVGELTAESLKCRQDTDEGLSSVVQGIDLATGRPRLLTLESAEVLDALRPTADAIIAALAGALDDLPPQAADDILTDGITVFGGSSLLRGFDKLIEAAFAFPVRMADRPLTCVAEGASRCLADPDVVRAYQDTFVEAT</sequence>
<dbReference type="SUPFAM" id="SSF53067">
    <property type="entry name" value="Actin-like ATPase domain"/>
    <property type="match status" value="2"/>
</dbReference>
<dbReference type="PANTHER" id="PTHR42749:SF1">
    <property type="entry name" value="CELL SHAPE-DETERMINING PROTEIN MREB"/>
    <property type="match status" value="1"/>
</dbReference>
<feature type="binding site" evidence="6">
    <location>
        <begin position="10"/>
        <end position="12"/>
    </location>
    <ligand>
        <name>ATP</name>
        <dbReference type="ChEBI" id="CHEBI:30616"/>
    </ligand>
</feature>
<dbReference type="RefSeq" id="WP_187577688.1">
    <property type="nucleotide sequence ID" value="NZ_CP060713.1"/>
</dbReference>
<dbReference type="Proteomes" id="UP000515947">
    <property type="component" value="Chromosome"/>
</dbReference>
<dbReference type="InterPro" id="IPR056546">
    <property type="entry name" value="MreB_MamK-like"/>
</dbReference>
<comment type="subcellular location">
    <subcellularLocation>
        <location evidence="6">Cytoplasm</location>
    </subcellularLocation>
    <text evidence="6">Membrane-associated.</text>
</comment>
<keyword evidence="1 6" id="KW-0963">Cytoplasm</keyword>
<name>A0A7G9R8C0_9ACTN</name>
<dbReference type="PANTHER" id="PTHR42749">
    <property type="entry name" value="CELL SHAPE-DETERMINING PROTEIN MREB"/>
    <property type="match status" value="1"/>
</dbReference>
<comment type="subunit">
    <text evidence="6">Forms polymers.</text>
</comment>
<dbReference type="AlphaFoldDB" id="A0A7G9R8C0"/>
<reference evidence="7 8" key="1">
    <citation type="submission" date="2020-08" db="EMBL/GenBank/DDBJ databases">
        <title>Genome sequence of Nocardioides mesophilus KACC 16243T.</title>
        <authorList>
            <person name="Hyun D.-W."/>
            <person name="Bae J.-W."/>
        </authorList>
    </citation>
    <scope>NUCLEOTIDE SEQUENCE [LARGE SCALE GENOMIC DNA]</scope>
    <source>
        <strain evidence="7 8">KACC 16243</strain>
    </source>
</reference>
<evidence type="ECO:0000256" key="6">
    <source>
        <dbReference type="HAMAP-Rule" id="MF_02207"/>
    </source>
</evidence>
<dbReference type="Pfam" id="PF06723">
    <property type="entry name" value="MreB_Mbl"/>
    <property type="match status" value="1"/>
</dbReference>
<dbReference type="GO" id="GO:0005524">
    <property type="term" value="F:ATP binding"/>
    <property type="evidence" value="ECO:0007669"/>
    <property type="project" value="UniProtKB-KW"/>
</dbReference>
<feature type="binding site" evidence="6">
    <location>
        <begin position="160"/>
        <end position="162"/>
    </location>
    <ligand>
        <name>ATP</name>
        <dbReference type="ChEBI" id="CHEBI:30616"/>
    </ligand>
</feature>
<evidence type="ECO:0000256" key="1">
    <source>
        <dbReference type="ARBA" id="ARBA00022490"/>
    </source>
</evidence>
<evidence type="ECO:0000256" key="4">
    <source>
        <dbReference type="ARBA" id="ARBA00022960"/>
    </source>
</evidence>
<dbReference type="GO" id="GO:0008360">
    <property type="term" value="P:regulation of cell shape"/>
    <property type="evidence" value="ECO:0007669"/>
    <property type="project" value="UniProtKB-UniRule"/>
</dbReference>
<dbReference type="GO" id="GO:0005737">
    <property type="term" value="C:cytoplasm"/>
    <property type="evidence" value="ECO:0007669"/>
    <property type="project" value="UniProtKB-SubCell"/>
</dbReference>
<dbReference type="Gene3D" id="3.30.420.40">
    <property type="match status" value="2"/>
</dbReference>
<gene>
    <name evidence="6" type="primary">mreB</name>
    <name evidence="7" type="ORF">H9L09_15050</name>
</gene>
<comment type="function">
    <text evidence="6">Forms membrane-associated dynamic filaments that are essential for cell shape determination. Acts by regulating cell wall synthesis and cell elongation, and thus cell shape. A feedback loop between cell geometry and MreB localization may maintain elongated cell shape by targeting cell wall growth to regions of negative cell wall curvature.</text>
</comment>
<comment type="similarity">
    <text evidence="5 6">Belongs to the FtsA/MreB family.</text>
</comment>
<keyword evidence="8" id="KW-1185">Reference proteome</keyword>
<feature type="binding site" evidence="6">
    <location>
        <begin position="208"/>
        <end position="211"/>
    </location>
    <ligand>
        <name>ATP</name>
        <dbReference type="ChEBI" id="CHEBI:30616"/>
    </ligand>
</feature>
<dbReference type="EMBL" id="CP060713">
    <property type="protein sequence ID" value="QNN51845.1"/>
    <property type="molecule type" value="Genomic_DNA"/>
</dbReference>
<keyword evidence="3 6" id="KW-0067">ATP-binding</keyword>
<organism evidence="7 8">
    <name type="scientific">Nocardioides mesophilus</name>
    <dbReference type="NCBI Taxonomy" id="433659"/>
    <lineage>
        <taxon>Bacteria</taxon>
        <taxon>Bacillati</taxon>
        <taxon>Actinomycetota</taxon>
        <taxon>Actinomycetes</taxon>
        <taxon>Propionibacteriales</taxon>
        <taxon>Nocardioidaceae</taxon>
        <taxon>Nocardioides</taxon>
    </lineage>
</organism>
<keyword evidence="4 6" id="KW-0133">Cell shape</keyword>
<protein>
    <recommendedName>
        <fullName evidence="6">Cell shape-determining protein MreB</fullName>
    </recommendedName>
</protein>
<keyword evidence="2 6" id="KW-0547">Nucleotide-binding</keyword>
<evidence type="ECO:0000256" key="3">
    <source>
        <dbReference type="ARBA" id="ARBA00022840"/>
    </source>
</evidence>
<proteinExistence type="inferred from homology"/>
<evidence type="ECO:0000313" key="7">
    <source>
        <dbReference type="EMBL" id="QNN51845.1"/>
    </source>
</evidence>
<dbReference type="InterPro" id="IPR043129">
    <property type="entry name" value="ATPase_NBD"/>
</dbReference>
<accession>A0A7G9R8C0</accession>
<dbReference type="HAMAP" id="MF_02207">
    <property type="entry name" value="MreB"/>
    <property type="match status" value="1"/>
</dbReference>
<dbReference type="InterPro" id="IPR004753">
    <property type="entry name" value="MreB"/>
</dbReference>
<dbReference type="CDD" id="cd10225">
    <property type="entry name" value="ASKHA_NBD_MreB-like"/>
    <property type="match status" value="1"/>
</dbReference>
<dbReference type="PRINTS" id="PR01652">
    <property type="entry name" value="SHAPEPROTEIN"/>
</dbReference>